<dbReference type="Proteomes" id="UP000222531">
    <property type="component" value="Unassembled WGS sequence"/>
</dbReference>
<gene>
    <name evidence="2" type="ORF">BLA24_32145</name>
</gene>
<evidence type="ECO:0000256" key="1">
    <source>
        <dbReference type="SAM" id="MobiDB-lite"/>
    </source>
</evidence>
<dbReference type="OrthoDB" id="3467339at2"/>
<dbReference type="InterPro" id="IPR016084">
    <property type="entry name" value="Haem_Oase-like_multi-hlx"/>
</dbReference>
<dbReference type="Gene3D" id="1.20.910.10">
    <property type="entry name" value="Heme oxygenase-like"/>
    <property type="match status" value="1"/>
</dbReference>
<proteinExistence type="predicted"/>
<sequence>MDREGRTGRDGDDAARGPAGAGGNRLVPLIAAGSAPRAAVAALALEQHHVIPADRRSFRHLAERAAQGRQPAVAAFFAHLEQGEGVALERLGVLAAACGLDAETLRAHEPRAGCQAYPAYVAWLALGAEPVDVVVALSANFAAWGGYCATVAQALRRHYGFTDEACGFFDFFAEPDPRGAALAAEAGRAGRAEGLLTERLAHRYGRMLQEYESMFWNTLADTCVVQ</sequence>
<evidence type="ECO:0000313" key="3">
    <source>
        <dbReference type="Proteomes" id="UP000222531"/>
    </source>
</evidence>
<dbReference type="EMBL" id="NHZO01000168">
    <property type="protein sequence ID" value="PHQ48095.1"/>
    <property type="molecule type" value="Genomic_DNA"/>
</dbReference>
<name>A0A2G1XA58_STRCJ</name>
<accession>A0A2G1XA58</accession>
<protein>
    <submittedName>
        <fullName evidence="2">Transcriptional regulator</fullName>
    </submittedName>
</protein>
<feature type="region of interest" description="Disordered" evidence="1">
    <location>
        <begin position="1"/>
        <end position="20"/>
    </location>
</feature>
<comment type="caution">
    <text evidence="2">The sequence shown here is derived from an EMBL/GenBank/DDBJ whole genome shotgun (WGS) entry which is preliminary data.</text>
</comment>
<reference evidence="2 3" key="1">
    <citation type="journal article" date="2017" name="Biochemistry">
        <title>Identification of the Biosynthetic Pathway for the Antibiotic Bicyclomycin.</title>
        <authorList>
            <person name="Patteson J."/>
            <person name="Cai W."/>
            <person name="Johnson R.A."/>
            <person name="Santa Maria K."/>
            <person name="Li B."/>
        </authorList>
    </citation>
    <scope>NUCLEOTIDE SEQUENCE [LARGE SCALE GENOMIC DNA]</scope>
    <source>
        <strain evidence="2 3">ATCC 21532</strain>
    </source>
</reference>
<keyword evidence="3" id="KW-1185">Reference proteome</keyword>
<dbReference type="SUPFAM" id="SSF48613">
    <property type="entry name" value="Heme oxygenase-like"/>
    <property type="match status" value="1"/>
</dbReference>
<organism evidence="2 3">
    <name type="scientific">Streptomyces cinnamoneus</name>
    <name type="common">Streptoverticillium cinnamoneum</name>
    <dbReference type="NCBI Taxonomy" id="53446"/>
    <lineage>
        <taxon>Bacteria</taxon>
        <taxon>Bacillati</taxon>
        <taxon>Actinomycetota</taxon>
        <taxon>Actinomycetes</taxon>
        <taxon>Kitasatosporales</taxon>
        <taxon>Streptomycetaceae</taxon>
        <taxon>Streptomyces</taxon>
        <taxon>Streptomyces cinnamoneus group</taxon>
    </lineage>
</organism>
<evidence type="ECO:0000313" key="2">
    <source>
        <dbReference type="EMBL" id="PHQ48095.1"/>
    </source>
</evidence>
<feature type="compositionally biased region" description="Basic and acidic residues" evidence="1">
    <location>
        <begin position="1"/>
        <end position="15"/>
    </location>
</feature>
<dbReference type="AlphaFoldDB" id="A0A2G1XA58"/>